<name>A0A9W7BQ68_9STRA</name>
<gene>
    <name evidence="2" type="ORF">TL16_g12134</name>
</gene>
<evidence type="ECO:0000313" key="2">
    <source>
        <dbReference type="EMBL" id="GMH91717.1"/>
    </source>
</evidence>
<organism evidence="2 3">
    <name type="scientific">Triparma laevis f. inornata</name>
    <dbReference type="NCBI Taxonomy" id="1714386"/>
    <lineage>
        <taxon>Eukaryota</taxon>
        <taxon>Sar</taxon>
        <taxon>Stramenopiles</taxon>
        <taxon>Ochrophyta</taxon>
        <taxon>Bolidophyceae</taxon>
        <taxon>Parmales</taxon>
        <taxon>Triparmaceae</taxon>
        <taxon>Triparma</taxon>
    </lineage>
</organism>
<evidence type="ECO:0000256" key="1">
    <source>
        <dbReference type="SAM" id="MobiDB-lite"/>
    </source>
</evidence>
<proteinExistence type="predicted"/>
<comment type="caution">
    <text evidence="2">The sequence shown here is derived from an EMBL/GenBank/DDBJ whole genome shotgun (WGS) entry which is preliminary data.</text>
</comment>
<reference evidence="3" key="1">
    <citation type="journal article" date="2023" name="Commun. Biol.">
        <title>Genome analysis of Parmales, the sister group of diatoms, reveals the evolutionary specialization of diatoms from phago-mixotrophs to photoautotrophs.</title>
        <authorList>
            <person name="Ban H."/>
            <person name="Sato S."/>
            <person name="Yoshikawa S."/>
            <person name="Yamada K."/>
            <person name="Nakamura Y."/>
            <person name="Ichinomiya M."/>
            <person name="Sato N."/>
            <person name="Blanc-Mathieu R."/>
            <person name="Endo H."/>
            <person name="Kuwata A."/>
            <person name="Ogata H."/>
        </authorList>
    </citation>
    <scope>NUCLEOTIDE SEQUENCE [LARGE SCALE GENOMIC DNA]</scope>
</reference>
<protein>
    <submittedName>
        <fullName evidence="2">Uncharacterized protein</fullName>
    </submittedName>
</protein>
<evidence type="ECO:0000313" key="3">
    <source>
        <dbReference type="Proteomes" id="UP001162640"/>
    </source>
</evidence>
<feature type="compositionally biased region" description="Low complexity" evidence="1">
    <location>
        <begin position="79"/>
        <end position="93"/>
    </location>
</feature>
<feature type="region of interest" description="Disordered" evidence="1">
    <location>
        <begin position="76"/>
        <end position="103"/>
    </location>
</feature>
<accession>A0A9W7BQ68</accession>
<dbReference type="Proteomes" id="UP001162640">
    <property type="component" value="Unassembled WGS sequence"/>
</dbReference>
<sequence length="302" mass="32452">MGNLNGNPLPAPFTFATSLSIGDVEEVARRFRVSPPQTESDQNTKFGVNCTANYLKTILTGVVEGVFMASQNGNPNCASSKLSSPSQQQQSVESDLREDGGHLTSGVDVEALFGGFGEGKMVGNPDGWMSFDVKNSDDSTVPQKGGLPKINTSTINILPVLGALVVFAMPSLSNLDNHDLRLNLLFDVFYFSGTEGTMSKDDILLMAMSVFRGVAVFMKNSEFNSLEKDGEERDGGRNLFNVDLIEAFIVAELLGGHEAKMIPKEELVAGLKVIVGGLDGIDIEQPEQIFSAFSNTELVEDA</sequence>
<dbReference type="EMBL" id="BLQM01000477">
    <property type="protein sequence ID" value="GMH91717.1"/>
    <property type="molecule type" value="Genomic_DNA"/>
</dbReference>
<dbReference type="AlphaFoldDB" id="A0A9W7BQ68"/>